<dbReference type="GO" id="GO:0004497">
    <property type="term" value="F:monooxygenase activity"/>
    <property type="evidence" value="ECO:0007669"/>
    <property type="project" value="UniProtKB-KW"/>
</dbReference>
<comment type="cofactor">
    <cofactor evidence="1 8">
        <name>heme</name>
        <dbReference type="ChEBI" id="CHEBI:30413"/>
    </cofactor>
</comment>
<dbReference type="GO" id="GO:0016705">
    <property type="term" value="F:oxidoreductase activity, acting on paired donors, with incorporation or reduction of molecular oxygen"/>
    <property type="evidence" value="ECO:0007669"/>
    <property type="project" value="InterPro"/>
</dbReference>
<dbReference type="GO" id="GO:0005506">
    <property type="term" value="F:iron ion binding"/>
    <property type="evidence" value="ECO:0007669"/>
    <property type="project" value="InterPro"/>
</dbReference>
<dbReference type="PROSITE" id="PS00086">
    <property type="entry name" value="CYTOCHROME_P450"/>
    <property type="match status" value="1"/>
</dbReference>
<protein>
    <recommendedName>
        <fullName evidence="13">Benzoate 4-monooxygenase cytochrome P450</fullName>
    </recommendedName>
</protein>
<evidence type="ECO:0000256" key="6">
    <source>
        <dbReference type="ARBA" id="ARBA00023004"/>
    </source>
</evidence>
<dbReference type="PRINTS" id="PR00385">
    <property type="entry name" value="P450"/>
</dbReference>
<dbReference type="SUPFAM" id="SSF48264">
    <property type="entry name" value="Cytochrome P450"/>
    <property type="match status" value="1"/>
</dbReference>
<accession>A0A7H8QYF0</accession>
<reference evidence="12" key="1">
    <citation type="submission" date="2020-06" db="EMBL/GenBank/DDBJ databases">
        <title>A chromosome-scale genome assembly of Talaromyces rugulosus W13939.</title>
        <authorList>
            <person name="Wang B."/>
            <person name="Guo L."/>
            <person name="Ye K."/>
            <person name="Wang L."/>
        </authorList>
    </citation>
    <scope>NUCLEOTIDE SEQUENCE [LARGE SCALE GENOMIC DNA]</scope>
    <source>
        <strain evidence="12">W13939</strain>
    </source>
</reference>
<keyword evidence="7 9" id="KW-0503">Monooxygenase</keyword>
<proteinExistence type="inferred from homology"/>
<dbReference type="InterPro" id="IPR036396">
    <property type="entry name" value="Cyt_P450_sf"/>
</dbReference>
<dbReference type="InterPro" id="IPR001128">
    <property type="entry name" value="Cyt_P450"/>
</dbReference>
<evidence type="ECO:0000256" key="3">
    <source>
        <dbReference type="ARBA" id="ARBA00022617"/>
    </source>
</evidence>
<comment type="similarity">
    <text evidence="2 9">Belongs to the cytochrome P450 family.</text>
</comment>
<dbReference type="PRINTS" id="PR00463">
    <property type="entry name" value="EP450I"/>
</dbReference>
<dbReference type="GeneID" id="55993611"/>
<dbReference type="AlphaFoldDB" id="A0A7H8QYF0"/>
<dbReference type="CDD" id="cd11061">
    <property type="entry name" value="CYP67-like"/>
    <property type="match status" value="1"/>
</dbReference>
<evidence type="ECO:0000313" key="12">
    <source>
        <dbReference type="Proteomes" id="UP000509510"/>
    </source>
</evidence>
<organism evidence="11 12">
    <name type="scientific">Talaromyces rugulosus</name>
    <name type="common">Penicillium rugulosum</name>
    <dbReference type="NCBI Taxonomy" id="121627"/>
    <lineage>
        <taxon>Eukaryota</taxon>
        <taxon>Fungi</taxon>
        <taxon>Dikarya</taxon>
        <taxon>Ascomycota</taxon>
        <taxon>Pezizomycotina</taxon>
        <taxon>Eurotiomycetes</taxon>
        <taxon>Eurotiomycetidae</taxon>
        <taxon>Eurotiales</taxon>
        <taxon>Trichocomaceae</taxon>
        <taxon>Talaromyces</taxon>
        <taxon>Talaromyces sect. Islandici</taxon>
    </lineage>
</organism>
<dbReference type="PANTHER" id="PTHR24305">
    <property type="entry name" value="CYTOCHROME P450"/>
    <property type="match status" value="1"/>
</dbReference>
<keyword evidence="5 9" id="KW-0560">Oxidoreductase</keyword>
<name>A0A7H8QYF0_TALRU</name>
<dbReference type="InterPro" id="IPR050121">
    <property type="entry name" value="Cytochrome_P450_monoxygenase"/>
</dbReference>
<evidence type="ECO:0000256" key="2">
    <source>
        <dbReference type="ARBA" id="ARBA00010617"/>
    </source>
</evidence>
<keyword evidence="4 8" id="KW-0479">Metal-binding</keyword>
<feature type="binding site" description="axial binding residue" evidence="8">
    <location>
        <position position="464"/>
    </location>
    <ligand>
        <name>heme</name>
        <dbReference type="ChEBI" id="CHEBI:30413"/>
    </ligand>
    <ligandPart>
        <name>Fe</name>
        <dbReference type="ChEBI" id="CHEBI:18248"/>
    </ligandPart>
</feature>
<evidence type="ECO:0008006" key="13">
    <source>
        <dbReference type="Google" id="ProtNLM"/>
    </source>
</evidence>
<dbReference type="EMBL" id="CP055900">
    <property type="protein sequence ID" value="QKX58987.1"/>
    <property type="molecule type" value="Genomic_DNA"/>
</dbReference>
<evidence type="ECO:0000256" key="7">
    <source>
        <dbReference type="ARBA" id="ARBA00023033"/>
    </source>
</evidence>
<evidence type="ECO:0000256" key="9">
    <source>
        <dbReference type="RuleBase" id="RU000461"/>
    </source>
</evidence>
<dbReference type="InterPro" id="IPR002401">
    <property type="entry name" value="Cyt_P450_E_grp-I"/>
</dbReference>
<dbReference type="GO" id="GO:0020037">
    <property type="term" value="F:heme binding"/>
    <property type="evidence" value="ECO:0007669"/>
    <property type="project" value="InterPro"/>
</dbReference>
<evidence type="ECO:0000313" key="11">
    <source>
        <dbReference type="EMBL" id="QKX58987.1"/>
    </source>
</evidence>
<keyword evidence="10" id="KW-0732">Signal</keyword>
<dbReference type="OrthoDB" id="4227222at2759"/>
<keyword evidence="3 8" id="KW-0349">Heme</keyword>
<dbReference type="InterPro" id="IPR017972">
    <property type="entry name" value="Cyt_P450_CS"/>
</dbReference>
<dbReference type="Proteomes" id="UP000509510">
    <property type="component" value="Chromosome III"/>
</dbReference>
<evidence type="ECO:0000256" key="10">
    <source>
        <dbReference type="SAM" id="SignalP"/>
    </source>
</evidence>
<feature type="signal peptide" evidence="10">
    <location>
        <begin position="1"/>
        <end position="19"/>
    </location>
</feature>
<dbReference type="PANTHER" id="PTHR24305:SF237">
    <property type="entry name" value="CYTOCHROME P450 MONOOXYGENASE ATNE-RELATED"/>
    <property type="match status" value="1"/>
</dbReference>
<sequence>MSLLTLVLCAALTLFLCRCIYRITLHPLSKIPGPLLNCISSWPDFFSAASGDRHVRLWQLHEIYGPTVRIAPNRVSTNTIAAFKSIYDARANVQQGPLYRTFIASNRGRVDLLDSEGEVHSRKRKIISRAFSEKGLRLKEDSIIEHQNTWLEEVTKTLQDGGDHEAGHMWTAPVNMSEWLPYLTTDIVGEVGFGKSFELTTNKRFRFLPQAFKGLVTTNFMVGHLPPTLQSGLNSVLKSPIMSLVIPPEVLNFDKFTNELISERVAQELSESPATAFEKGNDDFVTLFRDEDGGLSTSSIDEIKSEATTLLVAGSDTVSTAISGLLFYLTHNPRCLEKLNVEIRSRFSTVVDIRRGYELSGAKYLRACIDETLRMSPPTPGYLGRSVLEGGITIDGQYFPAGVELGAPVYALHHNSDYYPRPNDFLPERWLQEIDGKPRAEVISQDPALARAAFAAFSTGRHGCAGKEFAYLEITLFIARLVYQYNIQLADDEKKRSVGEGQGPYGPWGSRIRGHFQIQDHFTGNGYGPWIQFRRR</sequence>
<evidence type="ECO:0000256" key="4">
    <source>
        <dbReference type="ARBA" id="ARBA00022723"/>
    </source>
</evidence>
<dbReference type="RefSeq" id="XP_035345165.1">
    <property type="nucleotide sequence ID" value="XM_035489272.1"/>
</dbReference>
<evidence type="ECO:0000256" key="1">
    <source>
        <dbReference type="ARBA" id="ARBA00001971"/>
    </source>
</evidence>
<gene>
    <name evidence="11" type="ORF">TRUGW13939_06115</name>
</gene>
<dbReference type="KEGG" id="trg:TRUGW13939_06115"/>
<feature type="chain" id="PRO_5029000001" description="Benzoate 4-monooxygenase cytochrome P450" evidence="10">
    <location>
        <begin position="20"/>
        <end position="536"/>
    </location>
</feature>
<dbReference type="Gene3D" id="1.10.630.10">
    <property type="entry name" value="Cytochrome P450"/>
    <property type="match status" value="1"/>
</dbReference>
<keyword evidence="12" id="KW-1185">Reference proteome</keyword>
<evidence type="ECO:0000256" key="5">
    <source>
        <dbReference type="ARBA" id="ARBA00023002"/>
    </source>
</evidence>
<evidence type="ECO:0000256" key="8">
    <source>
        <dbReference type="PIRSR" id="PIRSR602401-1"/>
    </source>
</evidence>
<dbReference type="Pfam" id="PF00067">
    <property type="entry name" value="p450"/>
    <property type="match status" value="1"/>
</dbReference>
<keyword evidence="6 8" id="KW-0408">Iron</keyword>